<organism evidence="8">
    <name type="scientific">hydrothermal vent metagenome</name>
    <dbReference type="NCBI Taxonomy" id="652676"/>
    <lineage>
        <taxon>unclassified sequences</taxon>
        <taxon>metagenomes</taxon>
        <taxon>ecological metagenomes</taxon>
    </lineage>
</organism>
<keyword evidence="3" id="KW-1003">Cell membrane</keyword>
<evidence type="ECO:0000313" key="8">
    <source>
        <dbReference type="EMBL" id="VAW38669.1"/>
    </source>
</evidence>
<evidence type="ECO:0000256" key="5">
    <source>
        <dbReference type="ARBA" id="ARBA00022989"/>
    </source>
</evidence>
<feature type="transmembrane region" description="Helical" evidence="7">
    <location>
        <begin position="971"/>
        <end position="990"/>
    </location>
</feature>
<accession>A0A3B0VP85</accession>
<feature type="transmembrane region" description="Helical" evidence="7">
    <location>
        <begin position="389"/>
        <end position="410"/>
    </location>
</feature>
<gene>
    <name evidence="8" type="ORF">MNBD_DELTA02-570</name>
</gene>
<dbReference type="Gene3D" id="1.20.1640.10">
    <property type="entry name" value="Multidrug efflux transporter AcrB transmembrane domain"/>
    <property type="match status" value="2"/>
</dbReference>
<feature type="transmembrane region" description="Helical" evidence="7">
    <location>
        <begin position="340"/>
        <end position="359"/>
    </location>
</feature>
<dbReference type="GO" id="GO:0005886">
    <property type="term" value="C:plasma membrane"/>
    <property type="evidence" value="ECO:0007669"/>
    <property type="project" value="UniProtKB-SubCell"/>
</dbReference>
<dbReference type="PRINTS" id="PR00702">
    <property type="entry name" value="ACRIFLAVINRP"/>
</dbReference>
<dbReference type="Gene3D" id="3.30.70.1320">
    <property type="entry name" value="Multidrug efflux transporter AcrB pore domain like"/>
    <property type="match status" value="1"/>
</dbReference>
<keyword evidence="6 7" id="KW-0472">Membrane</keyword>
<feature type="transmembrane region" description="Helical" evidence="7">
    <location>
        <begin position="930"/>
        <end position="950"/>
    </location>
</feature>
<keyword evidence="5 7" id="KW-1133">Transmembrane helix</keyword>
<feature type="transmembrane region" description="Helical" evidence="7">
    <location>
        <begin position="12"/>
        <end position="30"/>
    </location>
</feature>
<sequence length="1039" mass="113479">MEKIIHFTLRNRLLMLVMGVLVLAAGYFSYQRLPVDAFPDVSPILVQVFTETEGLAPQEVEKYVTYPVEVVMNGLPNLKNVRSVSNFGLSVVNVYFEDGTDIYFARQLVNERLQEAREEIPDGFGNPSMGPISTGMGLILFYYLDDETGKYSMEELRTIQDWIVKFHLQTVPGVTEVLGIGGYEKQFHVVIKPDALLRYGVSIGKVVEKLRANNLNVGAQFIEKDAEEYIVRSVGLATGIGDINNIIIKTVDGTPVYLGQLAEVKVGGAVRRGLQTRNGVKEVVAGMVIKLFGSNSSTVIGQVEEKMAEINNTLPEGVKILPYYEQKTLVDACVKTVTDALVQGIVLVIVVLIIFMAAVRPSLVVALSIPFSVLFAMIWMNYLGISANLMSFGGLAIAIGMMVDGSVVIVENVERWLRESDRSEPFIHVIGRASLEVVRPLIFSIAIIIIVFLPLFTLEGVAGKTFRPLAQTVALGMLGSLIFSVFLTPLLSSLLMKRPKADDGSGKEGKAHQDVWIVRQILKVYRPVVTLFVARRYLPIGLALGLVLVGLIIFPRMGSEFTPTLQEGTMVLRLTMAPSISLEESKRITLLVEKRLVRIPEISGAVSRIGRGEVGAHTDPVNSAEMYLILEPMDQWRTAKTQQELEAVVRAELGDVPGVLTNFTQPIAMTVDELLEGVRAELAIKIFGDDLATLKDKADEISMVIKKVAGAEDVQVDQVSGTPQLVIRIDRSKIARYGINVSDVQEVINAAVGGEVAGQIFEGIRRFDILVRLAPEYRQTPKAIGEILIEAPDGAKVPLAELALIEEIVGPRQITRQNNQRFITVQLNVSGRDIGSFVEEGQKAIEAGVKLPPGYLVVWGGQFRLQQEANKRLMVVIPITLLIVFLLLFSSFNSIKNTLLILLNIPLALVGGVVGLWLTGQNLSVPASVGFIALFGIALGNGMVLVTYLNQLLLDGVPVVEASIRGACLRVRPVLMTAMTTALGLVPLLFSSGVGSEVQRPLATVVIGGLVTSTVLTLLVIPSLYRWFAINPEDETRRG</sequence>
<feature type="transmembrane region" description="Helical" evidence="7">
    <location>
        <begin position="536"/>
        <end position="554"/>
    </location>
</feature>
<proteinExistence type="predicted"/>
<comment type="subcellular location">
    <subcellularLocation>
        <location evidence="1">Cell membrane</location>
        <topology evidence="1">Multi-pass membrane protein</topology>
    </subcellularLocation>
</comment>
<feature type="transmembrane region" description="Helical" evidence="7">
    <location>
        <begin position="1002"/>
        <end position="1028"/>
    </location>
</feature>
<evidence type="ECO:0000256" key="7">
    <source>
        <dbReference type="SAM" id="Phobius"/>
    </source>
</evidence>
<dbReference type="GO" id="GO:0008324">
    <property type="term" value="F:monoatomic cation transmembrane transporter activity"/>
    <property type="evidence" value="ECO:0007669"/>
    <property type="project" value="InterPro"/>
</dbReference>
<keyword evidence="2" id="KW-0813">Transport</keyword>
<dbReference type="Gene3D" id="3.30.70.1430">
    <property type="entry name" value="Multidrug efflux transporter AcrB pore domain"/>
    <property type="match status" value="2"/>
</dbReference>
<evidence type="ECO:0000256" key="4">
    <source>
        <dbReference type="ARBA" id="ARBA00022692"/>
    </source>
</evidence>
<dbReference type="SUPFAM" id="SSF82693">
    <property type="entry name" value="Multidrug efflux transporter AcrB pore domain, PN1, PN2, PC1 and PC2 subdomains"/>
    <property type="match status" value="2"/>
</dbReference>
<feature type="transmembrane region" description="Helical" evidence="7">
    <location>
        <begin position="364"/>
        <end position="383"/>
    </location>
</feature>
<feature type="transmembrane region" description="Helical" evidence="7">
    <location>
        <begin position="873"/>
        <end position="892"/>
    </location>
</feature>
<reference evidence="8" key="1">
    <citation type="submission" date="2018-06" db="EMBL/GenBank/DDBJ databases">
        <authorList>
            <person name="Zhirakovskaya E."/>
        </authorList>
    </citation>
    <scope>NUCLEOTIDE SEQUENCE</scope>
</reference>
<dbReference type="NCBIfam" id="TIGR00914">
    <property type="entry name" value="2A0601"/>
    <property type="match status" value="1"/>
</dbReference>
<evidence type="ECO:0000256" key="1">
    <source>
        <dbReference type="ARBA" id="ARBA00004651"/>
    </source>
</evidence>
<dbReference type="EMBL" id="UOEZ01000077">
    <property type="protein sequence ID" value="VAW38669.1"/>
    <property type="molecule type" value="Genomic_DNA"/>
</dbReference>
<dbReference type="InterPro" id="IPR001036">
    <property type="entry name" value="Acrflvin-R"/>
</dbReference>
<evidence type="ECO:0000256" key="3">
    <source>
        <dbReference type="ARBA" id="ARBA00022475"/>
    </source>
</evidence>
<dbReference type="Gene3D" id="3.30.70.1440">
    <property type="entry name" value="Multidrug efflux transporter AcrB pore domain"/>
    <property type="match status" value="1"/>
</dbReference>
<protein>
    <submittedName>
        <fullName evidence="8">Cobalt-zinc-cadmium resistance protein CzcA Cation efflux system protein CusA</fullName>
    </submittedName>
</protein>
<evidence type="ECO:0000256" key="6">
    <source>
        <dbReference type="ARBA" id="ARBA00023136"/>
    </source>
</evidence>
<dbReference type="GO" id="GO:0042910">
    <property type="term" value="F:xenobiotic transmembrane transporter activity"/>
    <property type="evidence" value="ECO:0007669"/>
    <property type="project" value="TreeGrafter"/>
</dbReference>
<dbReference type="AlphaFoldDB" id="A0A3B0VP85"/>
<dbReference type="InterPro" id="IPR004763">
    <property type="entry name" value="CusA-like"/>
</dbReference>
<dbReference type="PANTHER" id="PTHR32063:SF24">
    <property type="entry name" value="CATION EFFLUX SYSTEM (ACRB_ACRD_ACRF FAMILY)"/>
    <property type="match status" value="1"/>
</dbReference>
<feature type="transmembrane region" description="Helical" evidence="7">
    <location>
        <begin position="437"/>
        <end position="457"/>
    </location>
</feature>
<dbReference type="InterPro" id="IPR027463">
    <property type="entry name" value="AcrB_DN_DC_subdom"/>
</dbReference>
<keyword evidence="4 7" id="KW-0812">Transmembrane</keyword>
<dbReference type="Gene3D" id="3.30.2090.10">
    <property type="entry name" value="Multidrug efflux transporter AcrB TolC docking domain, DN and DC subdomains"/>
    <property type="match status" value="2"/>
</dbReference>
<evidence type="ECO:0000256" key="2">
    <source>
        <dbReference type="ARBA" id="ARBA00022448"/>
    </source>
</evidence>
<feature type="transmembrane region" description="Helical" evidence="7">
    <location>
        <begin position="469"/>
        <end position="491"/>
    </location>
</feature>
<dbReference type="SUPFAM" id="SSF82714">
    <property type="entry name" value="Multidrug efflux transporter AcrB TolC docking domain, DN and DC subdomains"/>
    <property type="match status" value="2"/>
</dbReference>
<dbReference type="Pfam" id="PF00873">
    <property type="entry name" value="ACR_tran"/>
    <property type="match status" value="1"/>
</dbReference>
<dbReference type="PANTHER" id="PTHR32063">
    <property type="match status" value="1"/>
</dbReference>
<name>A0A3B0VP85_9ZZZZ</name>
<feature type="transmembrane region" description="Helical" evidence="7">
    <location>
        <begin position="899"/>
        <end position="918"/>
    </location>
</feature>
<dbReference type="SUPFAM" id="SSF82866">
    <property type="entry name" value="Multidrug efflux transporter AcrB transmembrane domain"/>
    <property type="match status" value="2"/>
</dbReference>